<dbReference type="InterPro" id="IPR000160">
    <property type="entry name" value="GGDEF_dom"/>
</dbReference>
<dbReference type="SMART" id="SM00091">
    <property type="entry name" value="PAS"/>
    <property type="match status" value="1"/>
</dbReference>
<dbReference type="Gene3D" id="3.30.450.20">
    <property type="entry name" value="PAS domain"/>
    <property type="match status" value="1"/>
</dbReference>
<dbReference type="PROSITE" id="PS50110">
    <property type="entry name" value="RESPONSE_REGULATORY"/>
    <property type="match status" value="2"/>
</dbReference>
<keyword evidence="2" id="KW-0175">Coiled coil</keyword>
<evidence type="ECO:0000259" key="6">
    <source>
        <dbReference type="PROSITE" id="PS50113"/>
    </source>
</evidence>
<dbReference type="PROSITE" id="PS50887">
    <property type="entry name" value="GGDEF"/>
    <property type="match status" value="1"/>
</dbReference>
<name>A0ABY0ISI2_9RHOO</name>
<dbReference type="EMBL" id="SHKM01000001">
    <property type="protein sequence ID" value="RZT90534.1"/>
    <property type="molecule type" value="Genomic_DNA"/>
</dbReference>
<dbReference type="SMART" id="SM00448">
    <property type="entry name" value="REC"/>
    <property type="match status" value="2"/>
</dbReference>
<dbReference type="CDD" id="cd19920">
    <property type="entry name" value="REC_PA4781-like"/>
    <property type="match status" value="1"/>
</dbReference>
<dbReference type="SUPFAM" id="SSF55785">
    <property type="entry name" value="PYP-like sensor domain (PAS domain)"/>
    <property type="match status" value="1"/>
</dbReference>
<accession>A0ABY0ISI2</accession>
<feature type="coiled-coil region" evidence="2">
    <location>
        <begin position="133"/>
        <end position="160"/>
    </location>
</feature>
<dbReference type="Pfam" id="PF00989">
    <property type="entry name" value="PAS"/>
    <property type="match status" value="1"/>
</dbReference>
<protein>
    <submittedName>
        <fullName evidence="9">PAS domain S-box-containing protein/diguanylate cyclase (GGDEF)-like protein</fullName>
    </submittedName>
</protein>
<dbReference type="Gene3D" id="3.20.20.450">
    <property type="entry name" value="EAL domain"/>
    <property type="match status" value="1"/>
</dbReference>
<dbReference type="SMART" id="SM00052">
    <property type="entry name" value="EAL"/>
    <property type="match status" value="1"/>
</dbReference>
<keyword evidence="10" id="KW-1185">Reference proteome</keyword>
<evidence type="ECO:0000259" key="3">
    <source>
        <dbReference type="PROSITE" id="PS50006"/>
    </source>
</evidence>
<dbReference type="Pfam" id="PF00563">
    <property type="entry name" value="EAL"/>
    <property type="match status" value="1"/>
</dbReference>
<feature type="domain" description="PAC" evidence="6">
    <location>
        <begin position="254"/>
        <end position="305"/>
    </location>
</feature>
<evidence type="ECO:0000259" key="4">
    <source>
        <dbReference type="PROSITE" id="PS50110"/>
    </source>
</evidence>
<dbReference type="PROSITE" id="PS50112">
    <property type="entry name" value="PAS"/>
    <property type="match status" value="1"/>
</dbReference>
<dbReference type="Gene3D" id="3.40.50.2300">
    <property type="match status" value="2"/>
</dbReference>
<dbReference type="InterPro" id="IPR001789">
    <property type="entry name" value="Sig_transdc_resp-reg_receiver"/>
</dbReference>
<dbReference type="Gene3D" id="3.30.70.270">
    <property type="match status" value="1"/>
</dbReference>
<dbReference type="SUPFAM" id="SSF55073">
    <property type="entry name" value="Nucleotide cyclase"/>
    <property type="match status" value="1"/>
</dbReference>
<dbReference type="SUPFAM" id="SSF141868">
    <property type="entry name" value="EAL domain-like"/>
    <property type="match status" value="1"/>
</dbReference>
<dbReference type="PROSITE" id="PS50883">
    <property type="entry name" value="EAL"/>
    <property type="match status" value="1"/>
</dbReference>
<dbReference type="RefSeq" id="WP_130458939.1">
    <property type="nucleotide sequence ID" value="NZ_SHKM01000001.1"/>
</dbReference>
<dbReference type="Proteomes" id="UP000292136">
    <property type="component" value="Unassembled WGS sequence"/>
</dbReference>
<dbReference type="PANTHER" id="PTHR44757:SF2">
    <property type="entry name" value="BIOFILM ARCHITECTURE MAINTENANCE PROTEIN MBAA"/>
    <property type="match status" value="1"/>
</dbReference>
<dbReference type="SMART" id="SM00267">
    <property type="entry name" value="GGDEF"/>
    <property type="match status" value="1"/>
</dbReference>
<evidence type="ECO:0000313" key="10">
    <source>
        <dbReference type="Proteomes" id="UP000292136"/>
    </source>
</evidence>
<dbReference type="InterPro" id="IPR043128">
    <property type="entry name" value="Rev_trsase/Diguanyl_cyclase"/>
</dbReference>
<proteinExistence type="predicted"/>
<dbReference type="InterPro" id="IPR035965">
    <property type="entry name" value="PAS-like_dom_sf"/>
</dbReference>
<dbReference type="InterPro" id="IPR013767">
    <property type="entry name" value="PAS_fold"/>
</dbReference>
<reference evidence="9 10" key="1">
    <citation type="submission" date="2019-02" db="EMBL/GenBank/DDBJ databases">
        <title>Genomic Encyclopedia of Type Strains, Phase IV (KMG-IV): sequencing the most valuable type-strain genomes for metagenomic binning, comparative biology and taxonomic classification.</title>
        <authorList>
            <person name="Goeker M."/>
        </authorList>
    </citation>
    <scope>NUCLEOTIDE SEQUENCE [LARGE SCALE GENOMIC DNA]</scope>
    <source>
        <strain evidence="9 10">DSM 21223</strain>
    </source>
</reference>
<dbReference type="InterPro" id="IPR035919">
    <property type="entry name" value="EAL_sf"/>
</dbReference>
<feature type="domain" description="Response regulatory" evidence="4">
    <location>
        <begin position="18"/>
        <end position="134"/>
    </location>
</feature>
<dbReference type="CDD" id="cd17569">
    <property type="entry name" value="REC_HupR-like"/>
    <property type="match status" value="1"/>
</dbReference>
<gene>
    <name evidence="9" type="ORF">EV678_1352</name>
</gene>
<dbReference type="InterPro" id="IPR029787">
    <property type="entry name" value="Nucleotide_cyclase"/>
</dbReference>
<dbReference type="SUPFAM" id="SSF52172">
    <property type="entry name" value="CheY-like"/>
    <property type="match status" value="2"/>
</dbReference>
<dbReference type="InterPro" id="IPR001633">
    <property type="entry name" value="EAL_dom"/>
</dbReference>
<sequence length="879" mass="97886">MIENDLPEAGDAPLHQETVLVVDDTKENLTVIGELLNPHYNVRIANSGQRALKVANSTPVPDLILLDIMMPEMDGYETLAELRANPATRHIPVIFVTALDADEDEERGLALGAVDYIAKPIRPAILLGRIRTQLDLKLAQDQLRRQNASLEAEVQRRVAENLAIQEQGQRNEARLNRMRQLILSSASEGIFGVDVEGRINFINPAATALLGYTEEELLGQDSHRMLHHSHIDGSHYAVEDCPMHLCLHSGITIRDRESTLWHRDGTPLPLECSHTPIVEDGRIIGAVTTLRDIRDRKRYLEQLERHSNYDELTDLPNRNLLYDRLNHNIEVCRRSGMNIAVLTLNLDRFKSINDTLGRAAGDQVLREVAQRLGRQVRKMDTLARLEGDEFVLVVEVATAEQSSAFAQPILKALANPFHVAEREFFLSGSIGIATFPKDGDNGEELLRNADAAMYKAKTKGGNRFQFYTAEMNQRSLERLDLENGLRRAIDQGELVVYYQPQVNLRNGAIIGAEALVRWQDPEKGLVMPGSFIALAEETGLIVPLGEWVLRTACSQNKAWQDAGLPKIPVAVNLSARQFAAQDVVELAARILHDTGLAPNYLELELTESAVMADAEAFIRATEKLKGLSIALSIDDFGTGFSSLSYLKRFAIDRLKIDQTFVRDITHDPDSASIALAIISLAHSLKLLAIAEGVETEAQLNFLRARNCDEMQGYFFSPALPADEFEAMLRQGRKLEFQPESKVPGRTLLLVDDEPGILSALKRLFRREGYVILTADSGKEGLDILAGHDVGVIISDARMPEMDGAEFLGKVRAMYPDTMRIILSGYTDLKAVTSAVNRGELFKFLTKPWDDGELLETIRDAFRQYEMRKPPPADGAAPEH</sequence>
<evidence type="ECO:0000313" key="9">
    <source>
        <dbReference type="EMBL" id="RZT90534.1"/>
    </source>
</evidence>
<dbReference type="NCBIfam" id="TIGR00229">
    <property type="entry name" value="sensory_box"/>
    <property type="match status" value="1"/>
</dbReference>
<organism evidence="9 10">
    <name type="scientific">Azospira oryzae</name>
    <dbReference type="NCBI Taxonomy" id="146939"/>
    <lineage>
        <taxon>Bacteria</taxon>
        <taxon>Pseudomonadati</taxon>
        <taxon>Pseudomonadota</taxon>
        <taxon>Betaproteobacteria</taxon>
        <taxon>Rhodocyclales</taxon>
        <taxon>Rhodocyclaceae</taxon>
        <taxon>Azospira</taxon>
    </lineage>
</organism>
<feature type="domain" description="GGDEF" evidence="8">
    <location>
        <begin position="337"/>
        <end position="469"/>
    </location>
</feature>
<dbReference type="CDD" id="cd00130">
    <property type="entry name" value="PAS"/>
    <property type="match status" value="1"/>
</dbReference>
<dbReference type="NCBIfam" id="TIGR00254">
    <property type="entry name" value="GGDEF"/>
    <property type="match status" value="1"/>
</dbReference>
<evidence type="ECO:0000256" key="2">
    <source>
        <dbReference type="SAM" id="Coils"/>
    </source>
</evidence>
<evidence type="ECO:0000256" key="1">
    <source>
        <dbReference type="PROSITE-ProRule" id="PRU00169"/>
    </source>
</evidence>
<dbReference type="Pfam" id="PF00990">
    <property type="entry name" value="GGDEF"/>
    <property type="match status" value="1"/>
</dbReference>
<dbReference type="PROSITE" id="PS50006">
    <property type="entry name" value="FHA_DOMAIN"/>
    <property type="match status" value="1"/>
</dbReference>
<feature type="domain" description="FHA" evidence="3">
    <location>
        <begin position="125"/>
        <end position="180"/>
    </location>
</feature>
<feature type="modified residue" description="4-aspartylphosphate" evidence="1">
    <location>
        <position position="795"/>
    </location>
</feature>
<dbReference type="InterPro" id="IPR011006">
    <property type="entry name" value="CheY-like_superfamily"/>
</dbReference>
<dbReference type="CDD" id="cd01949">
    <property type="entry name" value="GGDEF"/>
    <property type="match status" value="1"/>
</dbReference>
<keyword evidence="1" id="KW-0597">Phosphoprotein</keyword>
<feature type="domain" description="PAS" evidence="5">
    <location>
        <begin position="174"/>
        <end position="227"/>
    </location>
</feature>
<comment type="caution">
    <text evidence="9">The sequence shown here is derived from an EMBL/GenBank/DDBJ whole genome shotgun (WGS) entry which is preliminary data.</text>
</comment>
<evidence type="ECO:0000259" key="8">
    <source>
        <dbReference type="PROSITE" id="PS50887"/>
    </source>
</evidence>
<dbReference type="PANTHER" id="PTHR44757">
    <property type="entry name" value="DIGUANYLATE CYCLASE DGCP"/>
    <property type="match status" value="1"/>
</dbReference>
<dbReference type="InterPro" id="IPR000700">
    <property type="entry name" value="PAS-assoc_C"/>
</dbReference>
<dbReference type="PROSITE" id="PS50113">
    <property type="entry name" value="PAC"/>
    <property type="match status" value="1"/>
</dbReference>
<feature type="domain" description="EAL" evidence="7">
    <location>
        <begin position="478"/>
        <end position="732"/>
    </location>
</feature>
<feature type="domain" description="Response regulatory" evidence="4">
    <location>
        <begin position="746"/>
        <end position="861"/>
    </location>
</feature>
<dbReference type="CDD" id="cd01948">
    <property type="entry name" value="EAL"/>
    <property type="match status" value="1"/>
</dbReference>
<dbReference type="InterPro" id="IPR000253">
    <property type="entry name" value="FHA_dom"/>
</dbReference>
<evidence type="ECO:0000259" key="5">
    <source>
        <dbReference type="PROSITE" id="PS50112"/>
    </source>
</evidence>
<dbReference type="InterPro" id="IPR000014">
    <property type="entry name" value="PAS"/>
</dbReference>
<dbReference type="InterPro" id="IPR052155">
    <property type="entry name" value="Biofilm_reg_signaling"/>
</dbReference>
<dbReference type="Pfam" id="PF00072">
    <property type="entry name" value="Response_reg"/>
    <property type="match status" value="2"/>
</dbReference>
<evidence type="ECO:0000259" key="7">
    <source>
        <dbReference type="PROSITE" id="PS50883"/>
    </source>
</evidence>
<feature type="modified residue" description="4-aspartylphosphate" evidence="1">
    <location>
        <position position="67"/>
    </location>
</feature>